<keyword evidence="2" id="KW-1185">Reference proteome</keyword>
<protein>
    <submittedName>
        <fullName evidence="1">Uncharacterized protein</fullName>
    </submittedName>
</protein>
<comment type="caution">
    <text evidence="1">The sequence shown here is derived from an EMBL/GenBank/DDBJ whole genome shotgun (WGS) entry which is preliminary data.</text>
</comment>
<evidence type="ECO:0000313" key="1">
    <source>
        <dbReference type="EMBL" id="KAK1425988.1"/>
    </source>
</evidence>
<dbReference type="PANTHER" id="PTHR35307">
    <property type="entry name" value="PROTEIN, PUTATIVE-RELATED"/>
    <property type="match status" value="1"/>
</dbReference>
<organism evidence="1 2">
    <name type="scientific">Tagetes erecta</name>
    <name type="common">African marigold</name>
    <dbReference type="NCBI Taxonomy" id="13708"/>
    <lineage>
        <taxon>Eukaryota</taxon>
        <taxon>Viridiplantae</taxon>
        <taxon>Streptophyta</taxon>
        <taxon>Embryophyta</taxon>
        <taxon>Tracheophyta</taxon>
        <taxon>Spermatophyta</taxon>
        <taxon>Magnoliopsida</taxon>
        <taxon>eudicotyledons</taxon>
        <taxon>Gunneridae</taxon>
        <taxon>Pentapetalae</taxon>
        <taxon>asterids</taxon>
        <taxon>campanulids</taxon>
        <taxon>Asterales</taxon>
        <taxon>Asteraceae</taxon>
        <taxon>Asteroideae</taxon>
        <taxon>Heliantheae alliance</taxon>
        <taxon>Tageteae</taxon>
        <taxon>Tagetes</taxon>
    </lineage>
</organism>
<gene>
    <name evidence="1" type="ORF">QVD17_14655</name>
</gene>
<dbReference type="AlphaFoldDB" id="A0AAD8NY06"/>
<dbReference type="Proteomes" id="UP001229421">
    <property type="component" value="Unassembled WGS sequence"/>
</dbReference>
<name>A0AAD8NY06_TARER</name>
<reference evidence="1" key="1">
    <citation type="journal article" date="2023" name="bioRxiv">
        <title>Improved chromosome-level genome assembly for marigold (Tagetes erecta).</title>
        <authorList>
            <person name="Jiang F."/>
            <person name="Yuan L."/>
            <person name="Wang S."/>
            <person name="Wang H."/>
            <person name="Xu D."/>
            <person name="Wang A."/>
            <person name="Fan W."/>
        </authorList>
    </citation>
    <scope>NUCLEOTIDE SEQUENCE</scope>
    <source>
        <strain evidence="1">WSJ</strain>
        <tissue evidence="1">Leaf</tissue>
    </source>
</reference>
<dbReference type="PANTHER" id="PTHR35307:SF9">
    <property type="entry name" value="TRANSMEMBRANE PROTEIN"/>
    <property type="match status" value="1"/>
</dbReference>
<evidence type="ECO:0000313" key="2">
    <source>
        <dbReference type="Proteomes" id="UP001229421"/>
    </source>
</evidence>
<dbReference type="EMBL" id="JAUHHV010000004">
    <property type="protein sequence ID" value="KAK1425988.1"/>
    <property type="molecule type" value="Genomic_DNA"/>
</dbReference>
<sequence>MIFHEVKKTFLTFCITLHILSLWERFKKITMASNSNGSSEIGEYGRYVVQIEEDAKLSNRILRNTLHSITQLLDESKKKEPRNLLKLLGKSTGFNGVKREDNIRNAAQLLGKSKQILKILKTRQLPNLDQDSMAYIDKWRVLSMRQTPISVHISNYDAAASNTHPGNVE</sequence>
<accession>A0AAD8NY06</accession>
<proteinExistence type="predicted"/>